<proteinExistence type="predicted"/>
<comment type="caution">
    <text evidence="1">The sequence shown here is derived from an EMBL/GenBank/DDBJ whole genome shotgun (WGS) entry which is preliminary data.</text>
</comment>
<keyword evidence="2" id="KW-1185">Reference proteome</keyword>
<accession>A0AAV7M4D8</accession>
<protein>
    <submittedName>
        <fullName evidence="1">Uncharacterized protein</fullName>
    </submittedName>
</protein>
<sequence length="147" mass="16460">MKGTPSDTGLTMVQAGVLSPERERGEIRHVNHIQAGPSTHMYILCSNAMTMYSLHSLSLQEFLTVAEIAQGSSSFCPPKVVTLRTVKMEPLHAGYRVLSISQSSRSKCDSSFHPVIAKQLPSGHFYRDLQSEIFGPYKMFIRIEIRF</sequence>
<gene>
    <name evidence="1" type="ORF">NDU88_003134</name>
</gene>
<reference evidence="1" key="1">
    <citation type="journal article" date="2022" name="bioRxiv">
        <title>Sequencing and chromosome-scale assembly of the giantPleurodeles waltlgenome.</title>
        <authorList>
            <person name="Brown T."/>
            <person name="Elewa A."/>
            <person name="Iarovenko S."/>
            <person name="Subramanian E."/>
            <person name="Araus A.J."/>
            <person name="Petzold A."/>
            <person name="Susuki M."/>
            <person name="Suzuki K.-i.T."/>
            <person name="Hayashi T."/>
            <person name="Toyoda A."/>
            <person name="Oliveira C."/>
            <person name="Osipova E."/>
            <person name="Leigh N.D."/>
            <person name="Simon A."/>
            <person name="Yun M.H."/>
        </authorList>
    </citation>
    <scope>NUCLEOTIDE SEQUENCE</scope>
    <source>
        <strain evidence="1">20211129_DDA</strain>
        <tissue evidence="1">Liver</tissue>
    </source>
</reference>
<name>A0AAV7M4D8_PLEWA</name>
<dbReference type="EMBL" id="JANPWB010000014">
    <property type="protein sequence ID" value="KAJ1098018.1"/>
    <property type="molecule type" value="Genomic_DNA"/>
</dbReference>
<evidence type="ECO:0000313" key="2">
    <source>
        <dbReference type="Proteomes" id="UP001066276"/>
    </source>
</evidence>
<dbReference type="AlphaFoldDB" id="A0AAV7M4D8"/>
<dbReference type="Proteomes" id="UP001066276">
    <property type="component" value="Chromosome 10"/>
</dbReference>
<evidence type="ECO:0000313" key="1">
    <source>
        <dbReference type="EMBL" id="KAJ1098018.1"/>
    </source>
</evidence>
<organism evidence="1 2">
    <name type="scientific">Pleurodeles waltl</name>
    <name type="common">Iberian ribbed newt</name>
    <dbReference type="NCBI Taxonomy" id="8319"/>
    <lineage>
        <taxon>Eukaryota</taxon>
        <taxon>Metazoa</taxon>
        <taxon>Chordata</taxon>
        <taxon>Craniata</taxon>
        <taxon>Vertebrata</taxon>
        <taxon>Euteleostomi</taxon>
        <taxon>Amphibia</taxon>
        <taxon>Batrachia</taxon>
        <taxon>Caudata</taxon>
        <taxon>Salamandroidea</taxon>
        <taxon>Salamandridae</taxon>
        <taxon>Pleurodelinae</taxon>
        <taxon>Pleurodeles</taxon>
    </lineage>
</organism>